<organism evidence="3 4">
    <name type="scientific">Streptomyces daliensis</name>
    <dbReference type="NCBI Taxonomy" id="299421"/>
    <lineage>
        <taxon>Bacteria</taxon>
        <taxon>Bacillati</taxon>
        <taxon>Actinomycetota</taxon>
        <taxon>Actinomycetes</taxon>
        <taxon>Kitasatosporales</taxon>
        <taxon>Streptomycetaceae</taxon>
        <taxon>Streptomyces</taxon>
    </lineage>
</organism>
<keyword evidence="4" id="KW-1185">Reference proteome</keyword>
<dbReference type="AlphaFoldDB" id="A0A8T4INL2"/>
<evidence type="ECO:0000256" key="1">
    <source>
        <dbReference type="SAM" id="MobiDB-lite"/>
    </source>
</evidence>
<accession>A0A8T4INL2</accession>
<feature type="region of interest" description="Disordered" evidence="1">
    <location>
        <begin position="104"/>
        <end position="132"/>
    </location>
</feature>
<comment type="caution">
    <text evidence="3">The sequence shown here is derived from an EMBL/GenBank/DDBJ whole genome shotgun (WGS) entry which is preliminary data.</text>
</comment>
<dbReference type="Proteomes" id="UP000675554">
    <property type="component" value="Unassembled WGS sequence"/>
</dbReference>
<dbReference type="InterPro" id="IPR009492">
    <property type="entry name" value="TniQ"/>
</dbReference>
<evidence type="ECO:0000313" key="4">
    <source>
        <dbReference type="Proteomes" id="UP000675554"/>
    </source>
</evidence>
<sequence length="293" mass="31559">MPSSPLPGEALDSWLAAPAHRSAVDLRGILTAAGASLSSSSGLAPDYTTYLTDEEAERLSWATGVPARRLHAMTLRQYDGRALALMAQRRLVQRFHRLDTSVRMLNTPRPRPSTTARRTSVVPLGREPASGRTRAIAHRRKPAARRTAALLCHGGACADCESCGRDQCDGRRACYCLLHQHGSPLLTRAGPVGPIPCADVLTSGFSPSFRLFRATAVVRPSPLTVPRTVTVPLACAVPLRGGASPVPAHGGRLIPVLPDRRAPVAATPRWPGRRSRLRVRNHPARTIVLSRGY</sequence>
<protein>
    <submittedName>
        <fullName evidence="3">TniQ family protein</fullName>
    </submittedName>
</protein>
<reference evidence="3" key="1">
    <citation type="submission" date="2021-04" db="EMBL/GenBank/DDBJ databases">
        <title>Sequencing of actinobacteria type strains.</title>
        <authorList>
            <person name="Nguyen G.-S."/>
            <person name="Wentzel A."/>
        </authorList>
    </citation>
    <scope>NUCLEOTIDE SEQUENCE</scope>
    <source>
        <strain evidence="3">DSM 42095</strain>
    </source>
</reference>
<dbReference type="Pfam" id="PF06527">
    <property type="entry name" value="TniQ"/>
    <property type="match status" value="1"/>
</dbReference>
<evidence type="ECO:0000313" key="3">
    <source>
        <dbReference type="EMBL" id="MBR7673569.1"/>
    </source>
</evidence>
<name>A0A8T4INL2_9ACTN</name>
<gene>
    <name evidence="3" type="ORF">KDA82_11180</name>
</gene>
<feature type="domain" description="TniQ" evidence="2">
    <location>
        <begin position="4"/>
        <end position="105"/>
    </location>
</feature>
<proteinExistence type="predicted"/>
<dbReference type="EMBL" id="JAGSMN010000222">
    <property type="protein sequence ID" value="MBR7673569.1"/>
    <property type="molecule type" value="Genomic_DNA"/>
</dbReference>
<evidence type="ECO:0000259" key="2">
    <source>
        <dbReference type="Pfam" id="PF06527"/>
    </source>
</evidence>